<dbReference type="GO" id="GO:0042884">
    <property type="term" value="P:microcin transport"/>
    <property type="evidence" value="ECO:0007669"/>
    <property type="project" value="TreeGrafter"/>
</dbReference>
<dbReference type="GO" id="GO:0055085">
    <property type="term" value="P:transmembrane transport"/>
    <property type="evidence" value="ECO:0007669"/>
    <property type="project" value="InterPro"/>
</dbReference>
<evidence type="ECO:0000256" key="6">
    <source>
        <dbReference type="ARBA" id="ARBA00022989"/>
    </source>
</evidence>
<evidence type="ECO:0000256" key="2">
    <source>
        <dbReference type="ARBA" id="ARBA00022448"/>
    </source>
</evidence>
<comment type="subcellular location">
    <subcellularLocation>
        <location evidence="1">Cell inner membrane</location>
        <topology evidence="1">Multi-pass membrane protein</topology>
    </subcellularLocation>
    <subcellularLocation>
        <location evidence="8">Cell membrane</location>
        <topology evidence="8">Multi-pass membrane protein</topology>
    </subcellularLocation>
</comment>
<keyword evidence="2 8" id="KW-0813">Transport</keyword>
<evidence type="ECO:0000256" key="8">
    <source>
        <dbReference type="RuleBase" id="RU363032"/>
    </source>
</evidence>
<evidence type="ECO:0000256" key="1">
    <source>
        <dbReference type="ARBA" id="ARBA00004429"/>
    </source>
</evidence>
<protein>
    <submittedName>
        <fullName evidence="11">ABC transporter permease</fullName>
    </submittedName>
</protein>
<keyword evidence="3" id="KW-1003">Cell membrane</keyword>
<dbReference type="Pfam" id="PF00528">
    <property type="entry name" value="BPD_transp_1"/>
    <property type="match status" value="1"/>
</dbReference>
<keyword evidence="5 8" id="KW-0812">Transmembrane</keyword>
<dbReference type="PANTHER" id="PTHR30325">
    <property type="entry name" value="MEMBRANE COMPONENT OF ABC TRANSPORTER"/>
    <property type="match status" value="1"/>
</dbReference>
<sequence length="604" mass="66599">MADAQELRATGLRHQLLPGCAGHRTDCAKAAGVAVTRALGNVNHLPDFHPAGHSQSGAAWQRVRCVEQHAGDHRLRDARVSVRHSADSGLRWGKLPELVSGTGFVLGKLRQPEHLGQGKGLLVALGAAGQFAGHRRVRHADHPHQEQLSQRDQSPVRGHGAGQGPDRASRAVRPCVSQRHVAGDRRHSAGLDRGVLRRLAADRNHLRPRRFGAHELRGGGVAGLPDCVRHAVPVHAVRPADQTDRRPVLHAGRPAHRFFREERLMFEFSPQTRRRFDLFKANRRGWWSLWLFIGLMLVCLCGELIANDKPLLISYDGQMYYPVLHTYMETDFGGELPFEPDYASEYVRQLIAAKNGWILSAPIPFSYDTINYDLDAPSPSPPDHINWLGTDEQARDVLARVLFGARISILFALLLTVISTVIGVCAGAIQGYYGGMTDLIGQRIQEIWSGLPVLYLLIILSGFVSPNFWWLLGIMALFSWLSLVDVVRAEFLRGRNLEYVKAARALGLTDAALMWRHILPNAMTSTLTYLPFIITGAIATLTALDFLGFGMPAGSASLGELIGEAKRNLQAPWLGLTAFVVLALILSLLVFIGEACRDAFDPRS</sequence>
<evidence type="ECO:0000256" key="3">
    <source>
        <dbReference type="ARBA" id="ARBA00022475"/>
    </source>
</evidence>
<evidence type="ECO:0000313" key="11">
    <source>
        <dbReference type="EMBL" id="RMO01967.1"/>
    </source>
</evidence>
<keyword evidence="4" id="KW-0997">Cell inner membrane</keyword>
<proteinExistence type="inferred from homology"/>
<dbReference type="NCBIfam" id="NF011596">
    <property type="entry name" value="PRK15021.1"/>
    <property type="match status" value="1"/>
</dbReference>
<feature type="region of interest" description="Disordered" evidence="9">
    <location>
        <begin position="133"/>
        <end position="188"/>
    </location>
</feature>
<organism evidence="11 12">
    <name type="scientific">Pseudomonas cannabina</name>
    <dbReference type="NCBI Taxonomy" id="86840"/>
    <lineage>
        <taxon>Bacteria</taxon>
        <taxon>Pseudomonadati</taxon>
        <taxon>Pseudomonadota</taxon>
        <taxon>Gammaproteobacteria</taxon>
        <taxon>Pseudomonadales</taxon>
        <taxon>Pseudomonadaceae</taxon>
        <taxon>Pseudomonas</taxon>
    </lineage>
</organism>
<keyword evidence="7 8" id="KW-0472">Membrane</keyword>
<dbReference type="InterPro" id="IPR000515">
    <property type="entry name" value="MetI-like"/>
</dbReference>
<gene>
    <name evidence="11" type="ORF">ALQ51_04592</name>
</gene>
<dbReference type="AlphaFoldDB" id="A0A3M3RZV3"/>
<comment type="caution">
    <text evidence="11">The sequence shown here is derived from an EMBL/GenBank/DDBJ whole genome shotgun (WGS) entry which is preliminary data.</text>
</comment>
<evidence type="ECO:0000256" key="9">
    <source>
        <dbReference type="SAM" id="MobiDB-lite"/>
    </source>
</evidence>
<dbReference type="FunFam" id="1.10.3720.10:FF:000005">
    <property type="entry name" value="Microcin C ABC transporter permease"/>
    <property type="match status" value="1"/>
</dbReference>
<evidence type="ECO:0000313" key="12">
    <source>
        <dbReference type="Proteomes" id="UP000270524"/>
    </source>
</evidence>
<feature type="transmembrane region" description="Helical" evidence="8">
    <location>
        <begin position="285"/>
        <end position="306"/>
    </location>
</feature>
<keyword evidence="6 8" id="KW-1133">Transmembrane helix</keyword>
<dbReference type="EMBL" id="RBPJ01000058">
    <property type="protein sequence ID" value="RMO01967.1"/>
    <property type="molecule type" value="Genomic_DNA"/>
</dbReference>
<dbReference type="SUPFAM" id="SSF161098">
    <property type="entry name" value="MetI-like"/>
    <property type="match status" value="1"/>
</dbReference>
<feature type="transmembrane region" description="Helical" evidence="8">
    <location>
        <begin position="529"/>
        <end position="551"/>
    </location>
</feature>
<dbReference type="Proteomes" id="UP000270524">
    <property type="component" value="Unassembled WGS sequence"/>
</dbReference>
<evidence type="ECO:0000256" key="4">
    <source>
        <dbReference type="ARBA" id="ARBA00022519"/>
    </source>
</evidence>
<feature type="transmembrane region" description="Helical" evidence="8">
    <location>
        <begin position="453"/>
        <end position="483"/>
    </location>
</feature>
<feature type="transmembrane region" description="Helical" evidence="8">
    <location>
        <begin position="409"/>
        <end position="433"/>
    </location>
</feature>
<dbReference type="PROSITE" id="PS50928">
    <property type="entry name" value="ABC_TM1"/>
    <property type="match status" value="1"/>
</dbReference>
<dbReference type="Gene3D" id="1.10.3720.10">
    <property type="entry name" value="MetI-like"/>
    <property type="match status" value="1"/>
</dbReference>
<accession>A0A3M3RZV3</accession>
<name>A0A3M3RZV3_PSECA</name>
<feature type="transmembrane region" description="Helical" evidence="8">
    <location>
        <begin position="571"/>
        <end position="593"/>
    </location>
</feature>
<dbReference type="PANTHER" id="PTHR30325:SF0">
    <property type="entry name" value="INNER MEMBRANE ABC TRANSPORTER PERMEASE PROTEIN YEJE"/>
    <property type="match status" value="1"/>
</dbReference>
<dbReference type="GO" id="GO:0005886">
    <property type="term" value="C:plasma membrane"/>
    <property type="evidence" value="ECO:0007669"/>
    <property type="project" value="UniProtKB-SubCell"/>
</dbReference>
<comment type="similarity">
    <text evidence="8">Belongs to the binding-protein-dependent transport system permease family.</text>
</comment>
<reference evidence="11 12" key="1">
    <citation type="submission" date="2018-08" db="EMBL/GenBank/DDBJ databases">
        <title>Recombination of ecologically and evolutionarily significant loci maintains genetic cohesion in the Pseudomonas syringae species complex.</title>
        <authorList>
            <person name="Dillon M."/>
            <person name="Thakur S."/>
            <person name="Almeida R.N.D."/>
            <person name="Weir B.S."/>
            <person name="Guttman D.S."/>
        </authorList>
    </citation>
    <scope>NUCLEOTIDE SEQUENCE [LARGE SCALE GENOMIC DNA]</scope>
    <source>
        <strain evidence="11 12">ICMP 15203</strain>
    </source>
</reference>
<dbReference type="CDD" id="cd06261">
    <property type="entry name" value="TM_PBP2"/>
    <property type="match status" value="1"/>
</dbReference>
<feature type="domain" description="ABC transmembrane type-1" evidence="10">
    <location>
        <begin position="405"/>
        <end position="594"/>
    </location>
</feature>
<evidence type="ECO:0000259" key="10">
    <source>
        <dbReference type="PROSITE" id="PS50928"/>
    </source>
</evidence>
<dbReference type="InterPro" id="IPR035906">
    <property type="entry name" value="MetI-like_sf"/>
</dbReference>
<evidence type="ECO:0000256" key="7">
    <source>
        <dbReference type="ARBA" id="ARBA00023136"/>
    </source>
</evidence>
<evidence type="ECO:0000256" key="5">
    <source>
        <dbReference type="ARBA" id="ARBA00022692"/>
    </source>
</evidence>